<evidence type="ECO:0000313" key="2">
    <source>
        <dbReference type="Proteomes" id="UP000590412"/>
    </source>
</evidence>
<name>A0A8X7TBM7_CANPA</name>
<evidence type="ECO:0000313" key="1">
    <source>
        <dbReference type="EMBL" id="KAF6050990.1"/>
    </source>
</evidence>
<organism evidence="1 2">
    <name type="scientific">Candida parapsilosis</name>
    <name type="common">Yeast</name>
    <dbReference type="NCBI Taxonomy" id="5480"/>
    <lineage>
        <taxon>Eukaryota</taxon>
        <taxon>Fungi</taxon>
        <taxon>Dikarya</taxon>
        <taxon>Ascomycota</taxon>
        <taxon>Saccharomycotina</taxon>
        <taxon>Pichiomycetes</taxon>
        <taxon>Debaryomycetaceae</taxon>
        <taxon>Candida/Lodderomyces clade</taxon>
        <taxon>Candida</taxon>
    </lineage>
</organism>
<dbReference type="AlphaFoldDB" id="A0A8X7TBM7"/>
<comment type="caution">
    <text evidence="1">The sequence shown here is derived from an EMBL/GenBank/DDBJ whole genome shotgun (WGS) entry which is preliminary data.</text>
</comment>
<accession>A0A8X7TBM7</accession>
<protein>
    <submittedName>
        <fullName evidence="1">Uncharacterized protein</fullName>
    </submittedName>
</protein>
<dbReference type="EMBL" id="JABWAB010000005">
    <property type="protein sequence ID" value="KAF6050990.1"/>
    <property type="molecule type" value="Genomic_DNA"/>
</dbReference>
<dbReference type="Proteomes" id="UP000590412">
    <property type="component" value="Unassembled WGS sequence"/>
</dbReference>
<gene>
    <name evidence="1" type="ORF">FOB60_003658</name>
</gene>
<sequence length="112" mass="12181">MLSDVDDVGTVVVELLLNKVIGVDLPCVEADNVANAPPKFMYSKSPIFKFSSDTSLFTNVPEIDCGVIVAIGFVGYSCIIDVNAIGYFEQSLVNYCLTEDNLSAHRCEAFHP</sequence>
<proteinExistence type="predicted"/>
<reference evidence="1" key="1">
    <citation type="submission" date="2020-03" db="EMBL/GenBank/DDBJ databases">
        <title>FDA dAtabase for Regulatory Grade micrObial Sequences (FDA-ARGOS): Supporting development and validation of Infectious Disease Dx tests.</title>
        <authorList>
            <person name="Campos J."/>
            <person name="Goldberg B."/>
            <person name="Tallon L."/>
            <person name="Sadzewicz L."/>
            <person name="Vavikolanu K."/>
            <person name="Mehta A."/>
            <person name="Aluvathingal J."/>
            <person name="Nadendla S."/>
            <person name="Nandy P."/>
            <person name="Geyer C."/>
            <person name="Yan Y."/>
            <person name="Sichtig H."/>
        </authorList>
    </citation>
    <scope>NUCLEOTIDE SEQUENCE [LARGE SCALE GENOMIC DNA]</scope>
    <source>
        <strain evidence="1">FDAARGOS_652</strain>
    </source>
</reference>